<reference evidence="2" key="1">
    <citation type="submission" date="2022-10" db="EMBL/GenBank/DDBJ databases">
        <title>Complete genome sequence of Schlegelella aquatica LMG 23380.</title>
        <authorList>
            <person name="Musilova J."/>
            <person name="Kourilova X."/>
            <person name="Bezdicek M."/>
            <person name="Hermankova K."/>
            <person name="Obruca S."/>
            <person name="Sedlar K."/>
        </authorList>
    </citation>
    <scope>NUCLEOTIDE SEQUENCE</scope>
    <source>
        <strain evidence="2">LMG 23380</strain>
    </source>
</reference>
<dbReference type="RefSeq" id="WP_264893964.1">
    <property type="nucleotide sequence ID" value="NZ_CP110257.1"/>
</dbReference>
<keyword evidence="2" id="KW-0378">Hydrolase</keyword>
<proteinExistence type="predicted"/>
<organism evidence="2 3">
    <name type="scientific">Caldimonas aquatica</name>
    <dbReference type="NCBI Taxonomy" id="376175"/>
    <lineage>
        <taxon>Bacteria</taxon>
        <taxon>Pseudomonadati</taxon>
        <taxon>Pseudomonadota</taxon>
        <taxon>Betaproteobacteria</taxon>
        <taxon>Burkholderiales</taxon>
        <taxon>Sphaerotilaceae</taxon>
        <taxon>Caldimonas</taxon>
    </lineage>
</organism>
<accession>A0ABY6MVX4</accession>
<protein>
    <submittedName>
        <fullName evidence="2">Alpha/beta hydrolase</fullName>
    </submittedName>
</protein>
<name>A0ABY6MVX4_9BURK</name>
<feature type="domain" description="AB hydrolase-1" evidence="1">
    <location>
        <begin position="14"/>
        <end position="263"/>
    </location>
</feature>
<keyword evidence="3" id="KW-1185">Reference proteome</keyword>
<dbReference type="InterPro" id="IPR000073">
    <property type="entry name" value="AB_hydrolase_1"/>
</dbReference>
<dbReference type="PANTHER" id="PTHR43194:SF2">
    <property type="entry name" value="PEROXISOMAL MEMBRANE PROTEIN LPX1"/>
    <property type="match status" value="1"/>
</dbReference>
<dbReference type="InterPro" id="IPR050228">
    <property type="entry name" value="Carboxylesterase_BioH"/>
</dbReference>
<gene>
    <name evidence="2" type="ORF">OMP39_06065</name>
</gene>
<dbReference type="SUPFAM" id="SSF53474">
    <property type="entry name" value="alpha/beta-Hydrolases"/>
    <property type="match status" value="1"/>
</dbReference>
<evidence type="ECO:0000313" key="3">
    <source>
        <dbReference type="Proteomes" id="UP001163266"/>
    </source>
</evidence>
<sequence length="284" mass="32191">MTAPTPPMSSLSPIVFSHANGFPAGTYRLLFDRLRAQGYEVHAIEKFGHDPRYPVTNNWPHLRDQLIHFIEREVPQRPAWLVGHSLGGFLSLLAAIYRPDLARGVVLLDSPVLYGLKARGVQLFKAAGWIGRVSPGKISRQRRDAWGSADEALSHFASKPNFASWHPEVLADYIAAGTQPAGEQRTLAFKREIETDIYNTLPHHIHHLLRRRPLRVPVAFIGGTRSVEVRQVGLRATEQITHGRISWIEGSHLYPFEKPFETVQAVTEWLERFEREPARPASRR</sequence>
<dbReference type="Proteomes" id="UP001163266">
    <property type="component" value="Chromosome"/>
</dbReference>
<dbReference type="Gene3D" id="3.40.50.1820">
    <property type="entry name" value="alpha/beta hydrolase"/>
    <property type="match status" value="1"/>
</dbReference>
<dbReference type="GO" id="GO:0016787">
    <property type="term" value="F:hydrolase activity"/>
    <property type="evidence" value="ECO:0007669"/>
    <property type="project" value="UniProtKB-KW"/>
</dbReference>
<dbReference type="PANTHER" id="PTHR43194">
    <property type="entry name" value="HYDROLASE ALPHA/BETA FOLD FAMILY"/>
    <property type="match status" value="1"/>
</dbReference>
<dbReference type="InterPro" id="IPR029058">
    <property type="entry name" value="AB_hydrolase_fold"/>
</dbReference>
<evidence type="ECO:0000313" key="2">
    <source>
        <dbReference type="EMBL" id="UZD56136.1"/>
    </source>
</evidence>
<dbReference type="Pfam" id="PF12697">
    <property type="entry name" value="Abhydrolase_6"/>
    <property type="match status" value="1"/>
</dbReference>
<dbReference type="EMBL" id="CP110257">
    <property type="protein sequence ID" value="UZD56136.1"/>
    <property type="molecule type" value="Genomic_DNA"/>
</dbReference>
<evidence type="ECO:0000259" key="1">
    <source>
        <dbReference type="Pfam" id="PF12697"/>
    </source>
</evidence>